<keyword evidence="1" id="KW-0678">Repressor</keyword>
<protein>
    <submittedName>
        <fullName evidence="7">TetR/AcrR family transcriptional regulator</fullName>
    </submittedName>
</protein>
<sequence>MELESAANPMQALAPTGALGDTPVKTIGRAEATVAAILAATEQIVLREGSERISILDVCQLAGVSRGTFYRYFSSQDELLDAFARHKRASFQQAMADAVTPHAEPAARFHALVRYLDNYAAHGQARLLLGAAPEYTLRLFGRLFNESLVRIEELMRSVFDAWDARLGIRIDRELVCELMIRCVLSELVVPHKSPQDGVQRIVSFLYSIVDCEARALLQNRPQK</sequence>
<proteinExistence type="predicted"/>
<dbReference type="InterPro" id="IPR009057">
    <property type="entry name" value="Homeodomain-like_sf"/>
</dbReference>
<dbReference type="EMBL" id="JBHSMR010000010">
    <property type="protein sequence ID" value="MFC5477832.1"/>
    <property type="molecule type" value="Genomic_DNA"/>
</dbReference>
<dbReference type="PANTHER" id="PTHR30055:SF234">
    <property type="entry name" value="HTH-TYPE TRANSCRIPTIONAL REGULATOR BETI"/>
    <property type="match status" value="1"/>
</dbReference>
<feature type="domain" description="HTH tetR-type" evidence="6">
    <location>
        <begin position="31"/>
        <end position="91"/>
    </location>
</feature>
<dbReference type="Gene3D" id="1.10.357.10">
    <property type="entry name" value="Tetracycline Repressor, domain 2"/>
    <property type="match status" value="1"/>
</dbReference>
<keyword evidence="4" id="KW-0804">Transcription</keyword>
<organism evidence="7 8">
    <name type="scientific">Massilia suwonensis</name>
    <dbReference type="NCBI Taxonomy" id="648895"/>
    <lineage>
        <taxon>Bacteria</taxon>
        <taxon>Pseudomonadati</taxon>
        <taxon>Pseudomonadota</taxon>
        <taxon>Betaproteobacteria</taxon>
        <taxon>Burkholderiales</taxon>
        <taxon>Oxalobacteraceae</taxon>
        <taxon>Telluria group</taxon>
        <taxon>Massilia</taxon>
    </lineage>
</organism>
<dbReference type="PRINTS" id="PR00455">
    <property type="entry name" value="HTHTETR"/>
</dbReference>
<evidence type="ECO:0000256" key="3">
    <source>
        <dbReference type="ARBA" id="ARBA00023125"/>
    </source>
</evidence>
<dbReference type="Pfam" id="PF00440">
    <property type="entry name" value="TetR_N"/>
    <property type="match status" value="1"/>
</dbReference>
<comment type="caution">
    <text evidence="7">The sequence shown here is derived from an EMBL/GenBank/DDBJ whole genome shotgun (WGS) entry which is preliminary data.</text>
</comment>
<keyword evidence="2" id="KW-0805">Transcription regulation</keyword>
<accession>A0ABW0MLE3</accession>
<evidence type="ECO:0000259" key="6">
    <source>
        <dbReference type="PROSITE" id="PS50977"/>
    </source>
</evidence>
<dbReference type="SUPFAM" id="SSF46689">
    <property type="entry name" value="Homeodomain-like"/>
    <property type="match status" value="1"/>
</dbReference>
<feature type="DNA-binding region" description="H-T-H motif" evidence="5">
    <location>
        <begin position="54"/>
        <end position="73"/>
    </location>
</feature>
<dbReference type="PROSITE" id="PS01081">
    <property type="entry name" value="HTH_TETR_1"/>
    <property type="match status" value="1"/>
</dbReference>
<gene>
    <name evidence="7" type="ORF">ACFPQ5_06520</name>
</gene>
<evidence type="ECO:0000256" key="5">
    <source>
        <dbReference type="PROSITE-ProRule" id="PRU00335"/>
    </source>
</evidence>
<dbReference type="InterPro" id="IPR050109">
    <property type="entry name" value="HTH-type_TetR-like_transc_reg"/>
</dbReference>
<dbReference type="PROSITE" id="PS50977">
    <property type="entry name" value="HTH_TETR_2"/>
    <property type="match status" value="1"/>
</dbReference>
<evidence type="ECO:0000313" key="7">
    <source>
        <dbReference type="EMBL" id="MFC5477832.1"/>
    </source>
</evidence>
<evidence type="ECO:0000256" key="1">
    <source>
        <dbReference type="ARBA" id="ARBA00022491"/>
    </source>
</evidence>
<keyword evidence="8" id="KW-1185">Reference proteome</keyword>
<dbReference type="PANTHER" id="PTHR30055">
    <property type="entry name" value="HTH-TYPE TRANSCRIPTIONAL REGULATOR RUTR"/>
    <property type="match status" value="1"/>
</dbReference>
<dbReference type="InterPro" id="IPR001647">
    <property type="entry name" value="HTH_TetR"/>
</dbReference>
<keyword evidence="3 5" id="KW-0238">DNA-binding</keyword>
<dbReference type="RefSeq" id="WP_379752533.1">
    <property type="nucleotide sequence ID" value="NZ_JBHSMR010000010.1"/>
</dbReference>
<name>A0ABW0MLE3_9BURK</name>
<dbReference type="InterPro" id="IPR023772">
    <property type="entry name" value="DNA-bd_HTH_TetR-type_CS"/>
</dbReference>
<reference evidence="8" key="1">
    <citation type="journal article" date="2019" name="Int. J. Syst. Evol. Microbiol.">
        <title>The Global Catalogue of Microorganisms (GCM) 10K type strain sequencing project: providing services to taxonomists for standard genome sequencing and annotation.</title>
        <authorList>
            <consortium name="The Broad Institute Genomics Platform"/>
            <consortium name="The Broad Institute Genome Sequencing Center for Infectious Disease"/>
            <person name="Wu L."/>
            <person name="Ma J."/>
        </authorList>
    </citation>
    <scope>NUCLEOTIDE SEQUENCE [LARGE SCALE GENOMIC DNA]</scope>
    <source>
        <strain evidence="8">CCUG 43111</strain>
    </source>
</reference>
<dbReference type="Proteomes" id="UP001596101">
    <property type="component" value="Unassembled WGS sequence"/>
</dbReference>
<evidence type="ECO:0000313" key="8">
    <source>
        <dbReference type="Proteomes" id="UP001596101"/>
    </source>
</evidence>
<evidence type="ECO:0000256" key="4">
    <source>
        <dbReference type="ARBA" id="ARBA00023163"/>
    </source>
</evidence>
<evidence type="ECO:0000256" key="2">
    <source>
        <dbReference type="ARBA" id="ARBA00023015"/>
    </source>
</evidence>